<feature type="compositionally biased region" description="Low complexity" evidence="4">
    <location>
        <begin position="973"/>
        <end position="985"/>
    </location>
</feature>
<feature type="compositionally biased region" description="Low complexity" evidence="4">
    <location>
        <begin position="1242"/>
        <end position="1256"/>
    </location>
</feature>
<dbReference type="Pfam" id="PF23411">
    <property type="entry name" value="Beta-prop_Vps41"/>
    <property type="match status" value="1"/>
</dbReference>
<feature type="repeat" description="CHCR" evidence="3">
    <location>
        <begin position="776"/>
        <end position="876"/>
    </location>
</feature>
<feature type="region of interest" description="Disordered" evidence="4">
    <location>
        <begin position="1"/>
        <end position="70"/>
    </location>
</feature>
<proteinExistence type="predicted"/>
<dbReference type="SUPFAM" id="SSF50978">
    <property type="entry name" value="WD40 repeat-like"/>
    <property type="match status" value="1"/>
</dbReference>
<feature type="compositionally biased region" description="Polar residues" evidence="4">
    <location>
        <begin position="1215"/>
        <end position="1238"/>
    </location>
</feature>
<evidence type="ECO:0000256" key="3">
    <source>
        <dbReference type="PROSITE-ProRule" id="PRU01006"/>
    </source>
</evidence>
<dbReference type="GO" id="GO:0005770">
    <property type="term" value="C:late endosome"/>
    <property type="evidence" value="ECO:0007669"/>
    <property type="project" value="TreeGrafter"/>
</dbReference>
<dbReference type="GO" id="GO:0030897">
    <property type="term" value="C:HOPS complex"/>
    <property type="evidence" value="ECO:0007669"/>
    <property type="project" value="TreeGrafter"/>
</dbReference>
<feature type="compositionally biased region" description="Acidic residues" evidence="4">
    <location>
        <begin position="48"/>
        <end position="63"/>
    </location>
</feature>
<feature type="region of interest" description="Disordered" evidence="4">
    <location>
        <begin position="1190"/>
        <end position="1293"/>
    </location>
</feature>
<dbReference type="InterPro" id="IPR015943">
    <property type="entry name" value="WD40/YVTN_repeat-like_dom_sf"/>
</dbReference>
<comment type="caution">
    <text evidence="6">The sequence shown here is derived from an EMBL/GenBank/DDBJ whole genome shotgun (WGS) entry which is preliminary data.</text>
</comment>
<dbReference type="Proteomes" id="UP001150569">
    <property type="component" value="Unassembled WGS sequence"/>
</dbReference>
<feature type="compositionally biased region" description="Polar residues" evidence="4">
    <location>
        <begin position="1272"/>
        <end position="1282"/>
    </location>
</feature>
<dbReference type="GO" id="GO:0009267">
    <property type="term" value="P:cellular response to starvation"/>
    <property type="evidence" value="ECO:0007669"/>
    <property type="project" value="TreeGrafter"/>
</dbReference>
<gene>
    <name evidence="6" type="primary">VPS41_2</name>
    <name evidence="6" type="ORF">IWQ60_009076</name>
</gene>
<dbReference type="InterPro" id="IPR036322">
    <property type="entry name" value="WD40_repeat_dom_sf"/>
</dbReference>
<dbReference type="GO" id="GO:0034058">
    <property type="term" value="P:endosomal vesicle fusion"/>
    <property type="evidence" value="ECO:0007669"/>
    <property type="project" value="TreeGrafter"/>
</dbReference>
<dbReference type="GO" id="GO:0016236">
    <property type="term" value="P:macroautophagy"/>
    <property type="evidence" value="ECO:0007669"/>
    <property type="project" value="TreeGrafter"/>
</dbReference>
<evidence type="ECO:0000256" key="1">
    <source>
        <dbReference type="ARBA" id="ARBA00022448"/>
    </source>
</evidence>
<dbReference type="InterPro" id="IPR000547">
    <property type="entry name" value="Clathrin_H-chain/VPS_repeat"/>
</dbReference>
<dbReference type="SMART" id="SM00299">
    <property type="entry name" value="CLH"/>
    <property type="match status" value="1"/>
</dbReference>
<dbReference type="InterPro" id="IPR011990">
    <property type="entry name" value="TPR-like_helical_dom_sf"/>
</dbReference>
<evidence type="ECO:0000259" key="5">
    <source>
        <dbReference type="Pfam" id="PF23411"/>
    </source>
</evidence>
<evidence type="ECO:0000256" key="4">
    <source>
        <dbReference type="SAM" id="MobiDB-lite"/>
    </source>
</evidence>
<dbReference type="Gene3D" id="2.130.10.10">
    <property type="entry name" value="YVTN repeat-like/Quinoprotein amine dehydrogenase"/>
    <property type="match status" value="1"/>
</dbReference>
<dbReference type="OrthoDB" id="244107at2759"/>
<name>A0A9W7ZW23_9FUNG</name>
<accession>A0A9W7ZW23</accession>
<evidence type="ECO:0000256" key="2">
    <source>
        <dbReference type="ARBA" id="ARBA00022927"/>
    </source>
</evidence>
<feature type="compositionally biased region" description="Polar residues" evidence="4">
    <location>
        <begin position="1"/>
        <end position="22"/>
    </location>
</feature>
<sequence length="1293" mass="139764">MSNSPAVGDGSSLQAPASSQGRASRPPASHVTSECAGHPARSSHAADSDGEDEEEEEEEEEEEPQLKYKRVLNSHDPDDLLFRDTASCLTVGDKFLAVGTHGGVVSIHDLDGHQVQSWQAHSATVNALSLDAAGEYVGSASDDGQVSVRALLAPEKTSYRFLRPMKCVALHPNYLHEPARPFVAGGLAGDLVLSERGWFGQKDTLLHSGEGPVYNVQWQGTFIAWACDTGVRIYDTKTQRRITHISRQDDSPRPDLYPCHLCWRDARTLLVGWADTVKVVTVRERSAHEQALGAPLLYAEISALFSTEAVVCGVAPFRGDLLVLSYEVDTLQPDEDFTQVDQQRRAAADPPSLRVISPAAEEVSADVLSVRGFELYQAHDYRLGVASGPPARNHPPADGPATREDRWVYILSPKDVLCARPRDWKDRVDWLMERDRYAEVLAVLQAERAHPTGPTMEPGLITTVGERYLESLVQAGDYDRAATVCGEVLGQNAELWEKWVFEFAQLGHLEAISPYIPTTAAQLSGTIYEMVLAFWLAKDVVRLADTIRAWSPDLYNVPSVVAAIEDRLRQLLPGGGSGAESGPNDPTALVPRASLSDEAALLMDILVDLYTYEQRADKVIEYSLILGKPHIIDTIVSQRWIPQVRHKVVLLLQYDYQRYQEHVAKDGKGNDGVEGSDDAVQTGRLAALSQAPGVQLLVRHYDTVPPATAVRQLQGAHLYLLHVYLHALYTFDARGRAGVSPGATGAGGEPASALSAYGSPVTASAEPGFNQLAAPFYDLQVELYAEYDYPFLLRFLRGTSGYRLERALRVCQARDLVPEMVYLLGRMGDSHRALQLILHRLHDVPQAIAFAREQNDPELWDELLTYARDQPEFVTGLLEHASSYVDPVKVLQSMVPGLQVPGLKRTVIQILHDLQLQVSLRRGCQIILNTDCVRFSDHLRRAQHLGIGVDRRALCLVCQEPILPTSNADDLLPSPAASPPRRSSPVIQPSGHGFPPDGPLFAFFCGHTFHDRCLLHANVRQLLTSAIRRGAQAATESTTVPALGLEASRLYHHPLAGTLLPLVDAARTLLDPLESGPSGAGLAQPPPAVPSAFLDVASRPNTGGIRAPRSARGGSIVGANPGATSFGESGGLLGGSPNDMETKLAQCRALRSFLDAPPQCPICASSSAHPGSASDANFLTASIVTAPVKPEDVGTSDLEDDSAAGQSGDGDGRMGSTTYGASDTTQRVAPTPTKVSRSQTDRPTSTASPRPTTAAGGTFGSRSVRRSRTAVAPTQSPDSASDTDLPPLVQLRL</sequence>
<dbReference type="InterPro" id="IPR001680">
    <property type="entry name" value="WD40_rpt"/>
</dbReference>
<evidence type="ECO:0000313" key="6">
    <source>
        <dbReference type="EMBL" id="KAJ1913777.1"/>
    </source>
</evidence>
<protein>
    <submittedName>
        <fullName evidence="6">Vacuolar protein sorting-associated protein 41</fullName>
    </submittedName>
</protein>
<dbReference type="PANTHER" id="PTHR12616:SF1">
    <property type="entry name" value="VACUOLAR PROTEIN SORTING-ASSOCIATED PROTEIN 41 HOMOLOG"/>
    <property type="match status" value="1"/>
</dbReference>
<keyword evidence="1" id="KW-0813">Transport</keyword>
<reference evidence="6" key="1">
    <citation type="submission" date="2022-07" db="EMBL/GenBank/DDBJ databases">
        <title>Phylogenomic reconstructions and comparative analyses of Kickxellomycotina fungi.</title>
        <authorList>
            <person name="Reynolds N.K."/>
            <person name="Stajich J.E."/>
            <person name="Barry K."/>
            <person name="Grigoriev I.V."/>
            <person name="Crous P."/>
            <person name="Smith M.E."/>
        </authorList>
    </citation>
    <scope>NUCLEOTIDE SEQUENCE</scope>
    <source>
        <strain evidence="6">RSA 861</strain>
    </source>
</reference>
<organism evidence="6 7">
    <name type="scientific">Tieghemiomyces parasiticus</name>
    <dbReference type="NCBI Taxonomy" id="78921"/>
    <lineage>
        <taxon>Eukaryota</taxon>
        <taxon>Fungi</taxon>
        <taxon>Fungi incertae sedis</taxon>
        <taxon>Zoopagomycota</taxon>
        <taxon>Kickxellomycotina</taxon>
        <taxon>Dimargaritomycetes</taxon>
        <taxon>Dimargaritales</taxon>
        <taxon>Dimargaritaceae</taxon>
        <taxon>Tieghemiomyces</taxon>
    </lineage>
</organism>
<evidence type="ECO:0000313" key="7">
    <source>
        <dbReference type="Proteomes" id="UP001150569"/>
    </source>
</evidence>
<keyword evidence="2" id="KW-0653">Protein transport</keyword>
<feature type="domain" description="Vps41 beta-propeller" evidence="5">
    <location>
        <begin position="66"/>
        <end position="420"/>
    </location>
</feature>
<dbReference type="InterPro" id="IPR045111">
    <property type="entry name" value="Vps41/Vps8"/>
</dbReference>
<feature type="region of interest" description="Disordered" evidence="4">
    <location>
        <begin position="969"/>
        <end position="991"/>
    </location>
</feature>
<dbReference type="GO" id="GO:0006623">
    <property type="term" value="P:protein targeting to vacuole"/>
    <property type="evidence" value="ECO:0007669"/>
    <property type="project" value="InterPro"/>
</dbReference>
<dbReference type="SMART" id="SM00320">
    <property type="entry name" value="WD40"/>
    <property type="match status" value="2"/>
</dbReference>
<dbReference type="InterPro" id="IPR057780">
    <property type="entry name" value="Beta-prop_Vps41"/>
</dbReference>
<dbReference type="Pfam" id="PF23556">
    <property type="entry name" value="TPR_Vps41"/>
    <property type="match status" value="2"/>
</dbReference>
<feature type="region of interest" description="Disordered" evidence="4">
    <location>
        <begin position="1101"/>
        <end position="1122"/>
    </location>
</feature>
<keyword evidence="7" id="KW-1185">Reference proteome</keyword>
<dbReference type="PANTHER" id="PTHR12616">
    <property type="entry name" value="VACUOLAR PROTEIN SORTING VPS41"/>
    <property type="match status" value="1"/>
</dbReference>
<dbReference type="PROSITE" id="PS50236">
    <property type="entry name" value="CHCR"/>
    <property type="match status" value="1"/>
</dbReference>
<dbReference type="EMBL" id="JANBPT010000727">
    <property type="protein sequence ID" value="KAJ1913777.1"/>
    <property type="molecule type" value="Genomic_DNA"/>
</dbReference>
<dbReference type="Gene3D" id="1.25.40.10">
    <property type="entry name" value="Tetratricopeptide repeat domain"/>
    <property type="match status" value="1"/>
</dbReference>